<keyword evidence="9" id="KW-0133">Cell shape</keyword>
<evidence type="ECO:0000256" key="3">
    <source>
        <dbReference type="ARBA" id="ARBA00007171"/>
    </source>
</evidence>
<keyword evidence="7" id="KW-0812">Transmembrane</keyword>
<dbReference type="GO" id="GO:0009252">
    <property type="term" value="P:peptidoglycan biosynthetic process"/>
    <property type="evidence" value="ECO:0007669"/>
    <property type="project" value="UniProtKB-KW"/>
</dbReference>
<keyword evidence="11" id="KW-1133">Transmembrane helix</keyword>
<evidence type="ECO:0000256" key="4">
    <source>
        <dbReference type="ARBA" id="ARBA00022475"/>
    </source>
</evidence>
<evidence type="ECO:0000256" key="5">
    <source>
        <dbReference type="ARBA" id="ARBA00022519"/>
    </source>
</evidence>
<dbReference type="Gene3D" id="3.90.1310.10">
    <property type="entry name" value="Penicillin-binding protein 2a (Domain 2)"/>
    <property type="match status" value="1"/>
</dbReference>
<evidence type="ECO:0000259" key="14">
    <source>
        <dbReference type="Pfam" id="PF00905"/>
    </source>
</evidence>
<dbReference type="InterPro" id="IPR005311">
    <property type="entry name" value="PBP_dimer"/>
</dbReference>
<feature type="domain" description="Penicillin-binding protein transpeptidase" evidence="14">
    <location>
        <begin position="281"/>
        <end position="595"/>
    </location>
</feature>
<evidence type="ECO:0000256" key="12">
    <source>
        <dbReference type="ARBA" id="ARBA00023136"/>
    </source>
</evidence>
<comment type="subcellular location">
    <subcellularLocation>
        <location evidence="2">Cell membrane</location>
    </subcellularLocation>
    <subcellularLocation>
        <location evidence="1">Membrane</location>
        <topology evidence="1">Single-pass membrane protein</topology>
    </subcellularLocation>
</comment>
<dbReference type="GO" id="GO:0006508">
    <property type="term" value="P:proteolysis"/>
    <property type="evidence" value="ECO:0007669"/>
    <property type="project" value="UniProtKB-KW"/>
</dbReference>
<dbReference type="Gene3D" id="3.30.1390.30">
    <property type="entry name" value="Penicillin-binding protein 2a, domain 3"/>
    <property type="match status" value="1"/>
</dbReference>
<evidence type="ECO:0000313" key="16">
    <source>
        <dbReference type="EMBL" id="MBY6274966.1"/>
    </source>
</evidence>
<evidence type="ECO:0000256" key="6">
    <source>
        <dbReference type="ARBA" id="ARBA00022670"/>
    </source>
</evidence>
<dbReference type="InterPro" id="IPR001460">
    <property type="entry name" value="PCN-bd_Tpept"/>
</dbReference>
<organism evidence="16 17">
    <name type="scientific">Symbiobacterium thermophilum</name>
    <dbReference type="NCBI Taxonomy" id="2734"/>
    <lineage>
        <taxon>Bacteria</taxon>
        <taxon>Bacillati</taxon>
        <taxon>Bacillota</taxon>
        <taxon>Clostridia</taxon>
        <taxon>Eubacteriales</taxon>
        <taxon>Symbiobacteriaceae</taxon>
        <taxon>Symbiobacterium</taxon>
    </lineage>
</organism>
<dbReference type="GO" id="GO:0008658">
    <property type="term" value="F:penicillin binding"/>
    <property type="evidence" value="ECO:0007669"/>
    <property type="project" value="InterPro"/>
</dbReference>
<dbReference type="Gene3D" id="3.40.710.10">
    <property type="entry name" value="DD-peptidase/beta-lactamase superfamily"/>
    <property type="match status" value="1"/>
</dbReference>
<accession>A0A953I0Y0</accession>
<evidence type="ECO:0000256" key="11">
    <source>
        <dbReference type="ARBA" id="ARBA00022989"/>
    </source>
</evidence>
<evidence type="ECO:0000313" key="17">
    <source>
        <dbReference type="Proteomes" id="UP000732377"/>
    </source>
</evidence>
<evidence type="ECO:0000259" key="15">
    <source>
        <dbReference type="Pfam" id="PF03717"/>
    </source>
</evidence>
<comment type="similarity">
    <text evidence="3">Belongs to the transpeptidase family.</text>
</comment>
<feature type="domain" description="Penicillin-binding protein dimerisation" evidence="15">
    <location>
        <begin position="55"/>
        <end position="230"/>
    </location>
</feature>
<dbReference type="Pfam" id="PF00905">
    <property type="entry name" value="Transpeptidase"/>
    <property type="match status" value="1"/>
</dbReference>
<keyword evidence="4" id="KW-1003">Cell membrane</keyword>
<comment type="caution">
    <text evidence="16">The sequence shown here is derived from an EMBL/GenBank/DDBJ whole genome shotgun (WGS) entry which is preliminary data.</text>
</comment>
<keyword evidence="13" id="KW-0961">Cell wall biogenesis/degradation</keyword>
<dbReference type="PANTHER" id="PTHR30627">
    <property type="entry name" value="PEPTIDOGLYCAN D,D-TRANSPEPTIDASE"/>
    <property type="match status" value="1"/>
</dbReference>
<dbReference type="InterPro" id="IPR012338">
    <property type="entry name" value="Beta-lactam/transpept-like"/>
</dbReference>
<dbReference type="InterPro" id="IPR017790">
    <property type="entry name" value="Penicillin-binding_protein_2"/>
</dbReference>
<dbReference type="SUPFAM" id="SSF56601">
    <property type="entry name" value="beta-lactamase/transpeptidase-like"/>
    <property type="match status" value="1"/>
</dbReference>
<dbReference type="GO" id="GO:0071555">
    <property type="term" value="P:cell wall organization"/>
    <property type="evidence" value="ECO:0007669"/>
    <property type="project" value="UniProtKB-KW"/>
</dbReference>
<dbReference type="Pfam" id="PF03717">
    <property type="entry name" value="PBP_dimer"/>
    <property type="match status" value="1"/>
</dbReference>
<dbReference type="InterPro" id="IPR036138">
    <property type="entry name" value="PBP_dimer_sf"/>
</dbReference>
<dbReference type="GO" id="GO:0071972">
    <property type="term" value="F:peptidoglycan L,D-transpeptidase activity"/>
    <property type="evidence" value="ECO:0007669"/>
    <property type="project" value="TreeGrafter"/>
</dbReference>
<dbReference type="AlphaFoldDB" id="A0A953I0Y0"/>
<keyword evidence="6" id="KW-0645">Protease</keyword>
<evidence type="ECO:0000256" key="7">
    <source>
        <dbReference type="ARBA" id="ARBA00022692"/>
    </source>
</evidence>
<dbReference type="GO" id="GO:0005886">
    <property type="term" value="C:plasma membrane"/>
    <property type="evidence" value="ECO:0007669"/>
    <property type="project" value="UniProtKB-SubCell"/>
</dbReference>
<gene>
    <name evidence="16" type="primary">mrdA</name>
    <name evidence="16" type="ORF">CWE10_01910</name>
</gene>
<proteinExistence type="inferred from homology"/>
<evidence type="ECO:0000256" key="8">
    <source>
        <dbReference type="ARBA" id="ARBA00022801"/>
    </source>
</evidence>
<name>A0A953I0Y0_SYMTR</name>
<dbReference type="GO" id="GO:0009002">
    <property type="term" value="F:serine-type D-Ala-D-Ala carboxypeptidase activity"/>
    <property type="evidence" value="ECO:0007669"/>
    <property type="project" value="InterPro"/>
</dbReference>
<sequence length="617" mass="67041">MEVRSEQKRVLILLGAVVLAIGVMGTRLYRLTVVEAAVWTSRAIAQNYIELPSFGPRGAIYDRGGRPLATSEPVYAALLYDQDPDHVAAILPELSKLLAEGDPVLAEGISEYVTERVRLHQKWGRQAEDLVIRSGLSHETVAEFIERQHEFPGVTIVTQSVRRYPNGKVAGNVIGYVQPISEEQLESEQFKGYHPDSVVGKDGIELAYEAVLQGRTGKRVKAVDPAGRPLGLVEEVDPEPGYDLTLTLDLDLQRAAEQALAGNLEWIKAQNDPEAQPIRASLVALDVKTGAVLAMAQVPSYDPNLFIKAMTVGLSAQEYNESVNIPGSPLINWSIQGFAPGSTYKMGVGLAGVSTGVIGPYETVHCNTTYFRDPTRKNWYPVDQGHLALDMALAQSCNPYFYEIGHRLGIDGLAEYLTQFGFGQRTGIDLPFEDPGLLPTQASYGDRWQPGHVYSVAIGQGDVLVTPLQLAVYASTIANRGVRYEPYLVEEIRSSTGEVVRRHEPVVAGTVEAPEEAWRQVFEGMRKGGAHPLGTAYWVFQDFPIPVAVKTGSAETGKAYADAITVAFAPIDDPQIAVAVFVEGGAHGSWVAPSARAVFAAYFGIEDKGPARINKAD</sequence>
<protein>
    <submittedName>
        <fullName evidence="16">Penicillin-binding protein 2</fullName>
    </submittedName>
</protein>
<keyword evidence="8" id="KW-0378">Hydrolase</keyword>
<dbReference type="EMBL" id="PIUK01000008">
    <property type="protein sequence ID" value="MBY6274966.1"/>
    <property type="molecule type" value="Genomic_DNA"/>
</dbReference>
<evidence type="ECO:0000256" key="10">
    <source>
        <dbReference type="ARBA" id="ARBA00022984"/>
    </source>
</evidence>
<evidence type="ECO:0000256" key="2">
    <source>
        <dbReference type="ARBA" id="ARBA00004236"/>
    </source>
</evidence>
<dbReference type="InterPro" id="IPR050515">
    <property type="entry name" value="Beta-lactam/transpept"/>
</dbReference>
<keyword evidence="12" id="KW-0472">Membrane</keyword>
<dbReference type="PANTHER" id="PTHR30627:SF2">
    <property type="entry name" value="PEPTIDOGLYCAN D,D-TRANSPEPTIDASE MRDA"/>
    <property type="match status" value="1"/>
</dbReference>
<dbReference type="NCBIfam" id="TIGR03423">
    <property type="entry name" value="pbp2_mrdA"/>
    <property type="match status" value="1"/>
</dbReference>
<dbReference type="Proteomes" id="UP000732377">
    <property type="component" value="Unassembled WGS sequence"/>
</dbReference>
<reference evidence="16" key="1">
    <citation type="submission" date="2017-11" db="EMBL/GenBank/DDBJ databases">
        <title>Three new genomes from thermophilic consortium.</title>
        <authorList>
            <person name="Quaggio R."/>
            <person name="Amgarten D."/>
            <person name="Setubal J.C."/>
        </authorList>
    </citation>
    <scope>NUCLEOTIDE SEQUENCE</scope>
    <source>
        <strain evidence="16">ZCTH01-B2</strain>
    </source>
</reference>
<evidence type="ECO:0000256" key="13">
    <source>
        <dbReference type="ARBA" id="ARBA00023316"/>
    </source>
</evidence>
<keyword evidence="10" id="KW-0573">Peptidoglycan synthesis</keyword>
<keyword evidence="5" id="KW-0997">Cell inner membrane</keyword>
<dbReference type="SUPFAM" id="SSF56519">
    <property type="entry name" value="Penicillin binding protein dimerisation domain"/>
    <property type="match status" value="1"/>
</dbReference>
<evidence type="ECO:0000256" key="1">
    <source>
        <dbReference type="ARBA" id="ARBA00004167"/>
    </source>
</evidence>
<dbReference type="GO" id="GO:0008360">
    <property type="term" value="P:regulation of cell shape"/>
    <property type="evidence" value="ECO:0007669"/>
    <property type="project" value="UniProtKB-KW"/>
</dbReference>
<evidence type="ECO:0000256" key="9">
    <source>
        <dbReference type="ARBA" id="ARBA00022960"/>
    </source>
</evidence>